<dbReference type="Gene3D" id="2.170.130.10">
    <property type="entry name" value="TonB-dependent receptor, plug domain"/>
    <property type="match status" value="1"/>
</dbReference>
<sequence>MKIVKSPLFARKNLLFAFYIAFITPFAVANEINDLSFFNTEIPIVLSATRLAQPQTEAPATITIIDRQLIKLSGAKAIPELFRLVPGFHVAHFRGNEPVVAYQGLSGEFPQGVQVLIDGRSVYSPLFGGVDWSNLPIMMEDIERIEVIRGPNGSSFGSNAFQAVINITTSHAVQTNDFQVKSTLGERGYQRTLLTGSHSFGDIDVRLSASHIDDNGYANNDDDSRHDSLTGRLDYQITHLDSLQLNFGIINTLRETHTPGTLLDPFDPPRNTDDSQHSIHAKWEHSTPDDQLFITQASYTRHLHKDKFTTFFDANNIGLGFMGSSVSRLDFTEYFDRYDMEFEHQFHFNDQVRVSWGLGSRIDRVYLPLLQNSTQKLDNSIQRIFSNVEWRPEHNLIINMGALWEHSQLSGDDLSPRLAVNYLLTPSQSIRFSASHSIRAPVLVENNLNADASIDSISIPGLVLNQPLLRTKAGLDPETVDSLEAGYHGLFFNNALTVDLKLFRNEYDNLIDVKGLATDATLSLFGIPIATADLGTKVQTVDNLHYANINGYEIELNYRPDANNLVHLGYAYNHTNVGRITHNDIENIRSSVPKDVFNILASHTFDNNLWASIAFYYTSSMEYLDSGNPQGPLRRLDINTGKSFNLSQRQEIDLSFNLQLALDKNKDFLNEFELDNRAFVELTYRYD</sequence>
<keyword evidence="13" id="KW-1185">Reference proteome</keyword>
<dbReference type="InterPro" id="IPR012910">
    <property type="entry name" value="Plug_dom"/>
</dbReference>
<comment type="similarity">
    <text evidence="8 9">Belongs to the TonB-dependent receptor family.</text>
</comment>
<dbReference type="Proteomes" id="UP000015462">
    <property type="component" value="Unassembled WGS sequence"/>
</dbReference>
<dbReference type="GO" id="GO:0009279">
    <property type="term" value="C:cell outer membrane"/>
    <property type="evidence" value="ECO:0007669"/>
    <property type="project" value="UniProtKB-SubCell"/>
</dbReference>
<dbReference type="SUPFAM" id="SSF56935">
    <property type="entry name" value="Porins"/>
    <property type="match status" value="1"/>
</dbReference>
<keyword evidence="12" id="KW-0675">Receptor</keyword>
<dbReference type="GO" id="GO:0015344">
    <property type="term" value="F:siderophore uptake transmembrane transporter activity"/>
    <property type="evidence" value="ECO:0007669"/>
    <property type="project" value="TreeGrafter"/>
</dbReference>
<evidence type="ECO:0000256" key="9">
    <source>
        <dbReference type="RuleBase" id="RU003357"/>
    </source>
</evidence>
<dbReference type="InterPro" id="IPR000531">
    <property type="entry name" value="Beta-barrel_TonB"/>
</dbReference>
<evidence type="ECO:0000256" key="8">
    <source>
        <dbReference type="PROSITE-ProRule" id="PRU01360"/>
    </source>
</evidence>
<feature type="domain" description="TonB-dependent receptor plug" evidence="11">
    <location>
        <begin position="55"/>
        <end position="163"/>
    </location>
</feature>
<keyword evidence="4 8" id="KW-0812">Transmembrane</keyword>
<evidence type="ECO:0000256" key="6">
    <source>
        <dbReference type="ARBA" id="ARBA00023136"/>
    </source>
</evidence>
<dbReference type="PROSITE" id="PS52016">
    <property type="entry name" value="TONB_DEPENDENT_REC_3"/>
    <property type="match status" value="1"/>
</dbReference>
<dbReference type="AlphaFoldDB" id="A0AB33Z434"/>
<gene>
    <name evidence="12" type="ORF">L196_00745</name>
</gene>
<name>A0AB33Z434_9GAMM</name>
<evidence type="ECO:0000259" key="10">
    <source>
        <dbReference type="Pfam" id="PF00593"/>
    </source>
</evidence>
<evidence type="ECO:0000259" key="11">
    <source>
        <dbReference type="Pfam" id="PF07715"/>
    </source>
</evidence>
<protein>
    <submittedName>
        <fullName evidence="12">Outer membrane receptor protein</fullName>
    </submittedName>
</protein>
<keyword evidence="7 8" id="KW-0998">Cell outer membrane</keyword>
<dbReference type="Pfam" id="PF07715">
    <property type="entry name" value="Plug"/>
    <property type="match status" value="1"/>
</dbReference>
<evidence type="ECO:0000256" key="3">
    <source>
        <dbReference type="ARBA" id="ARBA00022452"/>
    </source>
</evidence>
<evidence type="ECO:0000256" key="2">
    <source>
        <dbReference type="ARBA" id="ARBA00022448"/>
    </source>
</evidence>
<dbReference type="GO" id="GO:0044718">
    <property type="term" value="P:siderophore transmembrane transport"/>
    <property type="evidence" value="ECO:0007669"/>
    <property type="project" value="TreeGrafter"/>
</dbReference>
<comment type="caution">
    <text evidence="12">The sequence shown here is derived from an EMBL/GenBank/DDBJ whole genome shotgun (WGS) entry which is preliminary data.</text>
</comment>
<dbReference type="PANTHER" id="PTHR30069">
    <property type="entry name" value="TONB-DEPENDENT OUTER MEMBRANE RECEPTOR"/>
    <property type="match status" value="1"/>
</dbReference>
<evidence type="ECO:0000313" key="13">
    <source>
        <dbReference type="Proteomes" id="UP000015462"/>
    </source>
</evidence>
<keyword evidence="5 9" id="KW-0798">TonB box</keyword>
<dbReference type="PANTHER" id="PTHR30069:SF27">
    <property type="entry name" value="BLL4766 PROTEIN"/>
    <property type="match status" value="1"/>
</dbReference>
<comment type="subcellular location">
    <subcellularLocation>
        <location evidence="1 8">Cell outer membrane</location>
        <topology evidence="1 8">Multi-pass membrane protein</topology>
    </subcellularLocation>
</comment>
<evidence type="ECO:0000256" key="1">
    <source>
        <dbReference type="ARBA" id="ARBA00004571"/>
    </source>
</evidence>
<dbReference type="Pfam" id="PF00593">
    <property type="entry name" value="TonB_dep_Rec_b-barrel"/>
    <property type="match status" value="1"/>
</dbReference>
<keyword evidence="3 8" id="KW-1134">Transmembrane beta strand</keyword>
<reference evidence="12 13" key="1">
    <citation type="journal article" date="2013" name="Genome Announc.">
        <title>Genome Sequence of the Pyrene- and Fluoranthene-Degrading Bacterium Cycloclasticus sp. Strain PY97M.</title>
        <authorList>
            <person name="Cui Z."/>
            <person name="Xu G."/>
            <person name="Li Q."/>
            <person name="Gao W."/>
            <person name="Zheng L."/>
        </authorList>
    </citation>
    <scope>NUCLEOTIDE SEQUENCE [LARGE SCALE GENOMIC DNA]</scope>
    <source>
        <strain evidence="12 13">PY97M</strain>
    </source>
</reference>
<organism evidence="12 13">
    <name type="scientific">Cycloclasticus pugetii</name>
    <dbReference type="NCBI Taxonomy" id="34068"/>
    <lineage>
        <taxon>Bacteria</taxon>
        <taxon>Pseudomonadati</taxon>
        <taxon>Pseudomonadota</taxon>
        <taxon>Gammaproteobacteria</taxon>
        <taxon>Thiotrichales</taxon>
        <taxon>Piscirickettsiaceae</taxon>
        <taxon>Cycloclasticus</taxon>
    </lineage>
</organism>
<evidence type="ECO:0000313" key="12">
    <source>
        <dbReference type="EMBL" id="EPD13982.1"/>
    </source>
</evidence>
<feature type="domain" description="TonB-dependent receptor-like beta-barrel" evidence="10">
    <location>
        <begin position="218"/>
        <end position="657"/>
    </location>
</feature>
<accession>A0AB33Z434</accession>
<dbReference type="InterPro" id="IPR039426">
    <property type="entry name" value="TonB-dep_rcpt-like"/>
</dbReference>
<evidence type="ECO:0000256" key="5">
    <source>
        <dbReference type="ARBA" id="ARBA00023077"/>
    </source>
</evidence>
<dbReference type="InterPro" id="IPR037066">
    <property type="entry name" value="Plug_dom_sf"/>
</dbReference>
<evidence type="ECO:0000256" key="4">
    <source>
        <dbReference type="ARBA" id="ARBA00022692"/>
    </source>
</evidence>
<dbReference type="EMBL" id="ASHL01000001">
    <property type="protein sequence ID" value="EPD13982.1"/>
    <property type="molecule type" value="Genomic_DNA"/>
</dbReference>
<keyword evidence="6 8" id="KW-0472">Membrane</keyword>
<proteinExistence type="inferred from homology"/>
<keyword evidence="2 8" id="KW-0813">Transport</keyword>
<dbReference type="Gene3D" id="2.40.170.20">
    <property type="entry name" value="TonB-dependent receptor, beta-barrel domain"/>
    <property type="match status" value="1"/>
</dbReference>
<dbReference type="RefSeq" id="WP_016389553.1">
    <property type="nucleotide sequence ID" value="NZ_KE646805.1"/>
</dbReference>
<evidence type="ECO:0000256" key="7">
    <source>
        <dbReference type="ARBA" id="ARBA00023237"/>
    </source>
</evidence>
<dbReference type="InterPro" id="IPR036942">
    <property type="entry name" value="Beta-barrel_TonB_sf"/>
</dbReference>